<name>V6J277_9BACL</name>
<dbReference type="HAMAP" id="MF_00593">
    <property type="entry name" value="DltA"/>
    <property type="match status" value="1"/>
</dbReference>
<dbReference type="eggNOG" id="COG1020">
    <property type="taxonomic scope" value="Bacteria"/>
</dbReference>
<dbReference type="GO" id="GO:0070395">
    <property type="term" value="P:lipoteichoic acid biosynthetic process"/>
    <property type="evidence" value="ECO:0007669"/>
    <property type="project" value="UniProtKB-UniRule"/>
</dbReference>
<dbReference type="GO" id="GO:0005737">
    <property type="term" value="C:cytoplasm"/>
    <property type="evidence" value="ECO:0007669"/>
    <property type="project" value="UniProtKB-SubCell"/>
</dbReference>
<dbReference type="InterPro" id="IPR025110">
    <property type="entry name" value="AMP-bd_C"/>
</dbReference>
<dbReference type="NCBIfam" id="NF003417">
    <property type="entry name" value="PRK04813.1"/>
    <property type="match status" value="1"/>
</dbReference>
<dbReference type="RefSeq" id="WP_023511192.1">
    <property type="nucleotide sequence ID" value="NZ_AWTC01000016.1"/>
</dbReference>
<evidence type="ECO:0000256" key="2">
    <source>
        <dbReference type="ARBA" id="ARBA00022598"/>
    </source>
</evidence>
<dbReference type="PATRIC" id="fig|1395513.3.peg.3014"/>
<dbReference type="NCBIfam" id="TIGR01734">
    <property type="entry name" value="D-ala-DACP-lig"/>
    <property type="match status" value="1"/>
</dbReference>
<reference evidence="10 11" key="1">
    <citation type="journal article" date="2013" name="Genome Announc.">
        <title>Genome Sequence of Sporolactobacillus laevolacticus DSM442, an Efficient Polymer-Grade D-Lactate Producer from Agricultural Waste Cottonseed as a Nitrogen Source.</title>
        <authorList>
            <person name="Wang H."/>
            <person name="Wang L."/>
            <person name="Ju J."/>
            <person name="Yu B."/>
            <person name="Ma Y."/>
        </authorList>
    </citation>
    <scope>NUCLEOTIDE SEQUENCE [LARGE SCALE GENOMIC DNA]</scope>
    <source>
        <strain evidence="10 11">DSM 442</strain>
    </source>
</reference>
<dbReference type="PANTHER" id="PTHR45398:SF1">
    <property type="entry name" value="ENZYME, PUTATIVE (JCVI)-RELATED"/>
    <property type="match status" value="1"/>
</dbReference>
<evidence type="ECO:0000259" key="9">
    <source>
        <dbReference type="Pfam" id="PF13193"/>
    </source>
</evidence>
<evidence type="ECO:0000256" key="6">
    <source>
        <dbReference type="ARBA" id="ARBA00061336"/>
    </source>
</evidence>
<sequence>MDIIAQIDKWAEQVPDRLCYVHRDHQLTFGELKKRSDAIACWIQDQLGDDRTPLIIHGHMNPIMPVLFLACAKSGHAYIPVDQSVPAERIGLIAASSKAKLVFSDCPDLLPSLDAKVIKTNQLDACIQNVDDRLLDRSHAVRGEDIFYIIYTSGSTGKPKGVQIPCRALSSFTSWMLADFDIHEGLTFMNQAPFSFDLSVMDLYPSLTSGGTLWAIDKEMIARPKDLFTSLAQSGINIWTSTPSFAEMCLMEPTFSNDMLPDLSTFLFCGETLPPTVAARLQMRFPQAKIINTYGPTETTVAVTSVHITQEMMNSGNSFPVGRCKPDGRILIIGDDGVPMPDGEKGEIVICGASVGKGYLGEPEKTAAAFSMINGMPAYHTRDIGMLKNGMLYYYGRMDHQIKLHGFRMELDEIEHVLASCHYVKQGIVVPVKSGDRYDHLIAVVVPGENPFDSSFQLSSALRKELSRVLPDYMVPRKFIYQSSLAMTANGKIDRKAPLKEAAQ</sequence>
<evidence type="ECO:0000256" key="4">
    <source>
        <dbReference type="ARBA" id="ARBA00022840"/>
    </source>
</evidence>
<evidence type="ECO:0000256" key="3">
    <source>
        <dbReference type="ARBA" id="ARBA00022741"/>
    </source>
</evidence>
<proteinExistence type="inferred from homology"/>
<dbReference type="STRING" id="1395513.P343_14835"/>
<dbReference type="InterPro" id="IPR044507">
    <property type="entry name" value="DltA-like"/>
</dbReference>
<keyword evidence="1 7" id="KW-0963">Cytoplasm</keyword>
<comment type="function">
    <text evidence="5 7">Catalyzes the first step in the D-alanylation of lipoteichoic acid (LTA), the activation of D-alanine and its transfer onto the D-alanyl carrier protein (Dcp) DltC. In an ATP-dependent two-step reaction, forms a high energy D-alanyl-AMP intermediate, followed by transfer of the D-alanyl residue as a thiol ester to the phosphopantheinyl prosthetic group of the Dcp. D-alanylation of LTA plays an important role in modulating the properties of the cell wall in Gram-positive bacteria, influencing the net charge of the cell wall.</text>
</comment>
<dbReference type="InterPro" id="IPR045851">
    <property type="entry name" value="AMP-bd_C_sf"/>
</dbReference>
<dbReference type="InterPro" id="IPR020845">
    <property type="entry name" value="AMP-binding_CS"/>
</dbReference>
<evidence type="ECO:0000256" key="1">
    <source>
        <dbReference type="ARBA" id="ARBA00022490"/>
    </source>
</evidence>
<dbReference type="PROSITE" id="PS00455">
    <property type="entry name" value="AMP_BINDING"/>
    <property type="match status" value="1"/>
</dbReference>
<dbReference type="NCBIfam" id="TIGR01733">
    <property type="entry name" value="AA-adenyl-dom"/>
    <property type="match status" value="1"/>
</dbReference>
<keyword evidence="3 7" id="KW-0547">Nucleotide-binding</keyword>
<dbReference type="EC" id="6.2.1.54" evidence="7"/>
<feature type="binding site" evidence="7">
    <location>
        <begin position="394"/>
        <end position="397"/>
    </location>
    <ligand>
        <name>ATP</name>
        <dbReference type="ChEBI" id="CHEBI:30616"/>
    </ligand>
</feature>
<dbReference type="Gene3D" id="3.30.300.30">
    <property type="match status" value="1"/>
</dbReference>
<dbReference type="GO" id="GO:0047473">
    <property type="term" value="F:D-alanine [D-alanyl carrier protein] ligase activity"/>
    <property type="evidence" value="ECO:0007669"/>
    <property type="project" value="UniProtKB-UniRule"/>
</dbReference>
<keyword evidence="4 7" id="KW-0067">ATP-binding</keyword>
<comment type="subcellular location">
    <subcellularLocation>
        <location evidence="7">Cytoplasm</location>
    </subcellularLocation>
</comment>
<comment type="caution">
    <text evidence="10">The sequence shown here is derived from an EMBL/GenBank/DDBJ whole genome shotgun (WGS) entry which is preliminary data.</text>
</comment>
<dbReference type="Pfam" id="PF13193">
    <property type="entry name" value="AMP-binding_C"/>
    <property type="match status" value="1"/>
</dbReference>
<feature type="binding site" evidence="7">
    <location>
        <position position="492"/>
    </location>
    <ligand>
        <name>D-alanine</name>
        <dbReference type="ChEBI" id="CHEBI:57416"/>
    </ligand>
</feature>
<keyword evidence="11" id="KW-1185">Reference proteome</keyword>
<evidence type="ECO:0000313" key="11">
    <source>
        <dbReference type="Proteomes" id="UP000018296"/>
    </source>
</evidence>
<evidence type="ECO:0000313" key="10">
    <source>
        <dbReference type="EMBL" id="EST10859.1"/>
    </source>
</evidence>
<dbReference type="GO" id="GO:0005524">
    <property type="term" value="F:ATP binding"/>
    <property type="evidence" value="ECO:0007669"/>
    <property type="project" value="UniProtKB-KW"/>
</dbReference>
<feature type="binding site" evidence="7">
    <location>
        <position position="383"/>
    </location>
    <ligand>
        <name>ATP</name>
        <dbReference type="ChEBI" id="CHEBI:30616"/>
    </ligand>
</feature>
<feature type="domain" description="AMP-binding enzyme C-terminal" evidence="9">
    <location>
        <begin position="413"/>
        <end position="492"/>
    </location>
</feature>
<feature type="binding site" evidence="7">
    <location>
        <position position="301"/>
    </location>
    <ligand>
        <name>D-alanine</name>
        <dbReference type="ChEBI" id="CHEBI:57416"/>
    </ligand>
</feature>
<dbReference type="OrthoDB" id="9765680at2"/>
<dbReference type="AlphaFoldDB" id="V6J277"/>
<keyword evidence="2 7" id="KW-0436">Ligase</keyword>
<dbReference type="InterPro" id="IPR010072">
    <property type="entry name" value="DltA"/>
</dbReference>
<comment type="catalytic activity">
    <reaction evidence="7">
        <text>holo-[D-alanyl-carrier protein] + D-alanine + ATP = D-alanyl-[D-alanyl-carrier protein] + AMP + diphosphate</text>
        <dbReference type="Rhea" id="RHEA:55132"/>
        <dbReference type="Rhea" id="RHEA-COMP:14102"/>
        <dbReference type="Rhea" id="RHEA-COMP:14103"/>
        <dbReference type="ChEBI" id="CHEBI:30616"/>
        <dbReference type="ChEBI" id="CHEBI:33019"/>
        <dbReference type="ChEBI" id="CHEBI:57416"/>
        <dbReference type="ChEBI" id="CHEBI:64479"/>
        <dbReference type="ChEBI" id="CHEBI:138620"/>
        <dbReference type="ChEBI" id="CHEBI:456215"/>
        <dbReference type="EC" id="6.2.1.54"/>
    </reaction>
</comment>
<dbReference type="InterPro" id="IPR000873">
    <property type="entry name" value="AMP-dep_synth/lig_dom"/>
</dbReference>
<accession>V6J277</accession>
<dbReference type="PRINTS" id="PR00154">
    <property type="entry name" value="AMPBINDING"/>
</dbReference>
<evidence type="ECO:0000256" key="7">
    <source>
        <dbReference type="HAMAP-Rule" id="MF_00593"/>
    </source>
</evidence>
<gene>
    <name evidence="7" type="primary">dltA</name>
    <name evidence="10" type="ORF">P343_14835</name>
</gene>
<organism evidence="10 11">
    <name type="scientific">Sporolactobacillus laevolacticus DSM 442</name>
    <dbReference type="NCBI Taxonomy" id="1395513"/>
    <lineage>
        <taxon>Bacteria</taxon>
        <taxon>Bacillati</taxon>
        <taxon>Bacillota</taxon>
        <taxon>Bacilli</taxon>
        <taxon>Bacillales</taxon>
        <taxon>Sporolactobacillaceae</taxon>
        <taxon>Sporolactobacillus</taxon>
    </lineage>
</organism>
<dbReference type="InterPro" id="IPR042099">
    <property type="entry name" value="ANL_N_sf"/>
</dbReference>
<feature type="binding site" evidence="7">
    <location>
        <begin position="292"/>
        <end position="297"/>
    </location>
    <ligand>
        <name>ATP</name>
        <dbReference type="ChEBI" id="CHEBI:30616"/>
    </ligand>
</feature>
<comment type="pathway">
    <text evidence="7">Cell wall biogenesis; lipoteichoic acid biosynthesis.</text>
</comment>
<dbReference type="PANTHER" id="PTHR45398">
    <property type="match status" value="1"/>
</dbReference>
<dbReference type="SUPFAM" id="SSF56801">
    <property type="entry name" value="Acetyl-CoA synthetase-like"/>
    <property type="match status" value="1"/>
</dbReference>
<dbReference type="UniPathway" id="UPA00556"/>
<feature type="binding site" evidence="7">
    <location>
        <begin position="152"/>
        <end position="153"/>
    </location>
    <ligand>
        <name>ATP</name>
        <dbReference type="ChEBI" id="CHEBI:30616"/>
    </ligand>
</feature>
<evidence type="ECO:0000256" key="5">
    <source>
        <dbReference type="ARBA" id="ARBA00054605"/>
    </source>
</evidence>
<feature type="binding site" evidence="7">
    <location>
        <position position="492"/>
    </location>
    <ligand>
        <name>ATP</name>
        <dbReference type="ChEBI" id="CHEBI:30616"/>
    </ligand>
</feature>
<feature type="domain" description="AMP-dependent synthetase/ligase" evidence="8">
    <location>
        <begin position="8"/>
        <end position="360"/>
    </location>
</feature>
<dbReference type="Proteomes" id="UP000018296">
    <property type="component" value="Unassembled WGS sequence"/>
</dbReference>
<comment type="similarity">
    <text evidence="6 7">Belongs to the ATP-dependent AMP-binding enzyme family. DltA subfamily.</text>
</comment>
<dbReference type="InterPro" id="IPR010071">
    <property type="entry name" value="AA_adenyl_dom"/>
</dbReference>
<dbReference type="InterPro" id="IPR020459">
    <property type="entry name" value="AMP-binding"/>
</dbReference>
<dbReference type="Pfam" id="PF00501">
    <property type="entry name" value="AMP-binding"/>
    <property type="match status" value="1"/>
</dbReference>
<dbReference type="FunFam" id="3.30.300.30:FF:000012">
    <property type="entry name" value="D-alanine--D-alanyl carrier protein ligase"/>
    <property type="match status" value="1"/>
</dbReference>
<dbReference type="EMBL" id="AWTC01000016">
    <property type="protein sequence ID" value="EST10859.1"/>
    <property type="molecule type" value="Genomic_DNA"/>
</dbReference>
<dbReference type="Gene3D" id="3.40.50.12780">
    <property type="entry name" value="N-terminal domain of ligase-like"/>
    <property type="match status" value="1"/>
</dbReference>
<protein>
    <recommendedName>
        <fullName evidence="7">D-alanine--D-alanyl carrier protein ligase</fullName>
        <shortName evidence="7">DCL</shortName>
        <ecNumber evidence="7">6.2.1.54</ecNumber>
    </recommendedName>
    <alternativeName>
        <fullName evidence="7">D-alanine--poly(phosphoribitol) ligase subunit 1</fullName>
    </alternativeName>
    <alternativeName>
        <fullName evidence="7">D-alanine-activating enzyme</fullName>
        <shortName evidence="7">DAE</shortName>
    </alternativeName>
</protein>
<evidence type="ECO:0000259" key="8">
    <source>
        <dbReference type="Pfam" id="PF00501"/>
    </source>
</evidence>
<feature type="binding site" evidence="7">
    <location>
        <position position="197"/>
    </location>
    <ligand>
        <name>D-alanine</name>
        <dbReference type="ChEBI" id="CHEBI:57416"/>
    </ligand>
</feature>
<dbReference type="CDD" id="cd05945">
    <property type="entry name" value="DltA"/>
    <property type="match status" value="1"/>
</dbReference>